<accession>A0AC35GFK3</accession>
<evidence type="ECO:0000313" key="1">
    <source>
        <dbReference type="Proteomes" id="UP000887580"/>
    </source>
</evidence>
<organism evidence="1 2">
    <name type="scientific">Panagrolaimus sp. PS1159</name>
    <dbReference type="NCBI Taxonomy" id="55785"/>
    <lineage>
        <taxon>Eukaryota</taxon>
        <taxon>Metazoa</taxon>
        <taxon>Ecdysozoa</taxon>
        <taxon>Nematoda</taxon>
        <taxon>Chromadorea</taxon>
        <taxon>Rhabditida</taxon>
        <taxon>Tylenchina</taxon>
        <taxon>Panagrolaimomorpha</taxon>
        <taxon>Panagrolaimoidea</taxon>
        <taxon>Panagrolaimidae</taxon>
        <taxon>Panagrolaimus</taxon>
    </lineage>
</organism>
<evidence type="ECO:0000313" key="2">
    <source>
        <dbReference type="WBParaSite" id="PS1159_v2.g4648.t1"/>
    </source>
</evidence>
<proteinExistence type="predicted"/>
<dbReference type="WBParaSite" id="PS1159_v2.g4648.t1">
    <property type="protein sequence ID" value="PS1159_v2.g4648.t1"/>
    <property type="gene ID" value="PS1159_v2.g4648"/>
</dbReference>
<dbReference type="Proteomes" id="UP000887580">
    <property type="component" value="Unplaced"/>
</dbReference>
<protein>
    <submittedName>
        <fullName evidence="2">Uncharacterized protein</fullName>
    </submittedName>
</protein>
<sequence length="69" mass="8039">MPNLYRQLILQVMSEEPHRIKKHKHFFEILEHGTIHDFNFIVIEAGNVSIWDFRARVLGGSDYSPSTTA</sequence>
<reference evidence="2" key="1">
    <citation type="submission" date="2022-11" db="UniProtKB">
        <authorList>
            <consortium name="WormBaseParasite"/>
        </authorList>
    </citation>
    <scope>IDENTIFICATION</scope>
</reference>
<name>A0AC35GFK3_9BILA</name>